<evidence type="ECO:0000313" key="14">
    <source>
        <dbReference type="Proteomes" id="UP000006100"/>
    </source>
</evidence>
<evidence type="ECO:0000313" key="13">
    <source>
        <dbReference type="EMBL" id="AFS82212.1"/>
    </source>
</evidence>
<evidence type="ECO:0000256" key="5">
    <source>
        <dbReference type="ARBA" id="ARBA00012933"/>
    </source>
</evidence>
<comment type="cofactor">
    <cofactor evidence="1">
        <name>Fe(2+)</name>
        <dbReference type="ChEBI" id="CHEBI:29033"/>
    </cofactor>
</comment>
<evidence type="ECO:0000256" key="4">
    <source>
        <dbReference type="ARBA" id="ARBA00011738"/>
    </source>
</evidence>
<dbReference type="RefSeq" id="WP_014964584.1">
    <property type="nucleotide sequence ID" value="NC_018656.1"/>
</dbReference>
<keyword evidence="10" id="KW-0408">Iron</keyword>
<dbReference type="eggNOG" id="arCOG09157">
    <property type="taxonomic scope" value="Archaea"/>
</dbReference>
<evidence type="ECO:0000256" key="9">
    <source>
        <dbReference type="ARBA" id="ARBA00023002"/>
    </source>
</evidence>
<proteinExistence type="inferred from homology"/>
<comment type="similarity">
    <text evidence="3">Belongs to the PhyH family. EctD subfamily.</text>
</comment>
<keyword evidence="9" id="KW-0560">Oxidoreductase</keyword>
<dbReference type="EMBL" id="CP003843">
    <property type="protein sequence ID" value="AFS82212.1"/>
    <property type="molecule type" value="Genomic_DNA"/>
</dbReference>
<dbReference type="Proteomes" id="UP000006100">
    <property type="component" value="Chromosome"/>
</dbReference>
<dbReference type="PANTHER" id="PTHR20883">
    <property type="entry name" value="PHYTANOYL-COA DIOXYGENASE DOMAIN CONTAINING 1"/>
    <property type="match status" value="1"/>
</dbReference>
<dbReference type="EC" id="1.14.11.55" evidence="5"/>
<dbReference type="KEGG" id="nir:NSED_02010"/>
<dbReference type="SUPFAM" id="SSF51197">
    <property type="entry name" value="Clavaminate synthase-like"/>
    <property type="match status" value="1"/>
</dbReference>
<evidence type="ECO:0000256" key="2">
    <source>
        <dbReference type="ARBA" id="ARBA00004063"/>
    </source>
</evidence>
<dbReference type="GO" id="GO:0046872">
    <property type="term" value="F:metal ion binding"/>
    <property type="evidence" value="ECO:0007669"/>
    <property type="project" value="UniProtKB-KW"/>
</dbReference>
<dbReference type="AlphaFoldDB" id="K0BAV0"/>
<accession>K0BAV0</accession>
<dbReference type="PANTHER" id="PTHR20883:SF48">
    <property type="entry name" value="ECTOINE DIOXYGENASE"/>
    <property type="match status" value="1"/>
</dbReference>
<dbReference type="NCBIfam" id="TIGR02408">
    <property type="entry name" value="ectoine_ThpD"/>
    <property type="match status" value="1"/>
</dbReference>
<dbReference type="GeneID" id="13697419"/>
<dbReference type="HOGENOM" id="CLU_048953_5_0_2"/>
<comment type="subunit">
    <text evidence="4">Homodimer.</text>
</comment>
<dbReference type="InterPro" id="IPR012774">
    <property type="entry name" value="EctD"/>
</dbReference>
<evidence type="ECO:0000256" key="1">
    <source>
        <dbReference type="ARBA" id="ARBA00001954"/>
    </source>
</evidence>
<dbReference type="GO" id="GO:0016706">
    <property type="term" value="F:2-oxoglutarate-dependent dioxygenase activity"/>
    <property type="evidence" value="ECO:0007669"/>
    <property type="project" value="InterPro"/>
</dbReference>
<keyword evidence="7" id="KW-0479">Metal-binding</keyword>
<evidence type="ECO:0000256" key="7">
    <source>
        <dbReference type="ARBA" id="ARBA00022723"/>
    </source>
</evidence>
<evidence type="ECO:0000256" key="8">
    <source>
        <dbReference type="ARBA" id="ARBA00022964"/>
    </source>
</evidence>
<evidence type="ECO:0000256" key="11">
    <source>
        <dbReference type="ARBA" id="ARBA00031142"/>
    </source>
</evidence>
<evidence type="ECO:0000256" key="3">
    <source>
        <dbReference type="ARBA" id="ARBA00007851"/>
    </source>
</evidence>
<comment type="catalytic activity">
    <reaction evidence="12">
        <text>L-ectoine + 2-oxoglutarate + O2 = 5-hydroxyectoine + succinate + CO2</text>
        <dbReference type="Rhea" id="RHEA:45740"/>
        <dbReference type="ChEBI" id="CHEBI:15379"/>
        <dbReference type="ChEBI" id="CHEBI:16526"/>
        <dbReference type="ChEBI" id="CHEBI:16810"/>
        <dbReference type="ChEBI" id="CHEBI:30031"/>
        <dbReference type="ChEBI" id="CHEBI:58515"/>
        <dbReference type="ChEBI" id="CHEBI:85413"/>
        <dbReference type="EC" id="1.14.11.55"/>
    </reaction>
</comment>
<organism evidence="13 14">
    <name type="scientific">Candidatus Nitrosopumilus sediminis</name>
    <dbReference type="NCBI Taxonomy" id="1229909"/>
    <lineage>
        <taxon>Archaea</taxon>
        <taxon>Nitrososphaerota</taxon>
        <taxon>Nitrososphaeria</taxon>
        <taxon>Nitrosopumilales</taxon>
        <taxon>Nitrosopumilaceae</taxon>
        <taxon>Nitrosopumilus</taxon>
    </lineage>
</organism>
<evidence type="ECO:0000256" key="10">
    <source>
        <dbReference type="ARBA" id="ARBA00023004"/>
    </source>
</evidence>
<keyword evidence="14" id="KW-1185">Reference proteome</keyword>
<gene>
    <name evidence="13" type="ORF">NSED_02010</name>
</gene>
<reference evidence="13 14" key="1">
    <citation type="journal article" date="2012" name="J. Bacteriol.">
        <title>Draft Genome Sequence of an Ammonia-Oxidizing Archaeon, "Candidatus Nitrosopumilus sediminis" AR2, from Svalbard in the Arctic Circle.</title>
        <authorList>
            <person name="Park S.J."/>
            <person name="Kim J.G."/>
            <person name="Jung M.Y."/>
            <person name="Kim S.J."/>
            <person name="Cha I.T."/>
            <person name="Ghai R."/>
            <person name="Martin-Cuadrado A.B."/>
            <person name="Rodriguez-Valera F."/>
            <person name="Rhee S.K."/>
        </authorList>
    </citation>
    <scope>NUCLEOTIDE SEQUENCE [LARGE SCALE GENOMIC DNA]</scope>
    <source>
        <strain evidence="13 14">AR2</strain>
    </source>
</reference>
<protein>
    <recommendedName>
        <fullName evidence="6">Ectoine dioxygenase</fullName>
        <ecNumber evidence="5">1.14.11.55</ecNumber>
    </recommendedName>
    <alternativeName>
        <fullName evidence="11">Ectoine hydroxylase</fullName>
    </alternativeName>
</protein>
<dbReference type="STRING" id="1229909.NSED_02010"/>
<dbReference type="PATRIC" id="fig|1229909.8.peg.421"/>
<sequence length="306" mass="35392">MAENKFYLDSYPTRTSSESKIIQRTNSVVYCDSYDELNKEQVDFFEKNGYLIFENLFSSDEITKLFDELTSLSQDEIKKDLPQFILEETQRDVRSIFEIHKISKLYGKLCRDKRILKIAQQLLGSKVYIHQSRVNLKPGFDGKEFYWHSDFETWHSEDGMPNMRAVSCSISLTKNYEFNGPLMVIPGSHKEFVSCSGKTPDEHYKQSLKRQEIGTPQKEFLEQMVEKSKIVSAKGDAGSVIFFDCNIMHGSNGNITPYPRSNAFFVYNSIHNTLVDPFCGLNPRPTYIAEREFLPLEPVDNFLDSK</sequence>
<dbReference type="OrthoDB" id="374130at2157"/>
<dbReference type="InterPro" id="IPR008775">
    <property type="entry name" value="Phytyl_CoA_dOase-like"/>
</dbReference>
<dbReference type="Pfam" id="PF05721">
    <property type="entry name" value="PhyH"/>
    <property type="match status" value="1"/>
</dbReference>
<comment type="function">
    <text evidence="2">Involved in the biosynthesis of 5-hydroxyectoine, called compatible solute, which helps organisms to survive extreme osmotic stress by acting as a highly soluble organic osmolyte. Catalyzes the 2-oxoglutarate-dependent selective hydroxylation of L-ectoine to yield (4S,5S)-5-hydroxyectoine.</text>
</comment>
<name>K0BAV0_9ARCH</name>
<evidence type="ECO:0000256" key="12">
    <source>
        <dbReference type="ARBA" id="ARBA00049228"/>
    </source>
</evidence>
<evidence type="ECO:0000256" key="6">
    <source>
        <dbReference type="ARBA" id="ARBA00021894"/>
    </source>
</evidence>
<dbReference type="Gene3D" id="2.60.120.620">
    <property type="entry name" value="q2cbj1_9rhob like domain"/>
    <property type="match status" value="1"/>
</dbReference>
<keyword evidence="8" id="KW-0223">Dioxygenase</keyword>